<dbReference type="Gramene" id="TVU17798">
    <property type="protein sequence ID" value="TVU17798"/>
    <property type="gene ID" value="EJB05_33855"/>
</dbReference>
<protein>
    <submittedName>
        <fullName evidence="1">Uncharacterized protein</fullName>
    </submittedName>
</protein>
<gene>
    <name evidence="1" type="ORF">EJB05_33855</name>
</gene>
<sequence length="169" mass="19266">MLWKTEHGGAYLRVEATSCRATKRKGRGGKRQQWCHKNMKGWSSRWLAEFLGAWVAHAPSQLQSSITDWIQNGKHIRPLGDEGSHLATRPMQNRNMMLKAATRRVRRARSLFNHIDSDVGLHLACSPDFNTAFSVKMSQNCVLRRFNGLPKKTTQGILNSVYKSCAWRS</sequence>
<comment type="caution">
    <text evidence="1">The sequence shown here is derived from an EMBL/GenBank/DDBJ whole genome shotgun (WGS) entry which is preliminary data.</text>
</comment>
<dbReference type="EMBL" id="RWGY01000029">
    <property type="protein sequence ID" value="TVU17798.1"/>
    <property type="molecule type" value="Genomic_DNA"/>
</dbReference>
<feature type="non-terminal residue" evidence="1">
    <location>
        <position position="1"/>
    </location>
</feature>
<dbReference type="AlphaFoldDB" id="A0A5J9U3H4"/>
<name>A0A5J9U3H4_9POAL</name>
<evidence type="ECO:0000313" key="1">
    <source>
        <dbReference type="EMBL" id="TVU17798.1"/>
    </source>
</evidence>
<keyword evidence="2" id="KW-1185">Reference proteome</keyword>
<accession>A0A5J9U3H4</accession>
<dbReference type="Proteomes" id="UP000324897">
    <property type="component" value="Chromosome 7"/>
</dbReference>
<proteinExistence type="predicted"/>
<organism evidence="1 2">
    <name type="scientific">Eragrostis curvula</name>
    <name type="common">weeping love grass</name>
    <dbReference type="NCBI Taxonomy" id="38414"/>
    <lineage>
        <taxon>Eukaryota</taxon>
        <taxon>Viridiplantae</taxon>
        <taxon>Streptophyta</taxon>
        <taxon>Embryophyta</taxon>
        <taxon>Tracheophyta</taxon>
        <taxon>Spermatophyta</taxon>
        <taxon>Magnoliopsida</taxon>
        <taxon>Liliopsida</taxon>
        <taxon>Poales</taxon>
        <taxon>Poaceae</taxon>
        <taxon>PACMAD clade</taxon>
        <taxon>Chloridoideae</taxon>
        <taxon>Eragrostideae</taxon>
        <taxon>Eragrostidinae</taxon>
        <taxon>Eragrostis</taxon>
    </lineage>
</organism>
<reference evidence="1 2" key="1">
    <citation type="journal article" date="2019" name="Sci. Rep.">
        <title>A high-quality genome of Eragrostis curvula grass provides insights into Poaceae evolution and supports new strategies to enhance forage quality.</title>
        <authorList>
            <person name="Carballo J."/>
            <person name="Santos B.A.C.M."/>
            <person name="Zappacosta D."/>
            <person name="Garbus I."/>
            <person name="Selva J.P."/>
            <person name="Gallo C.A."/>
            <person name="Diaz A."/>
            <person name="Albertini E."/>
            <person name="Caccamo M."/>
            <person name="Echenique V."/>
        </authorList>
    </citation>
    <scope>NUCLEOTIDE SEQUENCE [LARGE SCALE GENOMIC DNA]</scope>
    <source>
        <strain evidence="2">cv. Victoria</strain>
        <tissue evidence="1">Leaf</tissue>
    </source>
</reference>
<evidence type="ECO:0000313" key="2">
    <source>
        <dbReference type="Proteomes" id="UP000324897"/>
    </source>
</evidence>